<comment type="caution">
    <text evidence="7">The sequence shown here is derived from an EMBL/GenBank/DDBJ whole genome shotgun (WGS) entry which is preliminary data.</text>
</comment>
<keyword evidence="4 5" id="KW-0472">Membrane</keyword>
<name>A0A933IA13_UNCT6</name>
<feature type="transmembrane region" description="Helical" evidence="5">
    <location>
        <begin position="63"/>
        <end position="80"/>
    </location>
</feature>
<feature type="transmembrane region" description="Helical" evidence="5">
    <location>
        <begin position="346"/>
        <end position="364"/>
    </location>
</feature>
<feature type="transmembrane region" description="Helical" evidence="5">
    <location>
        <begin position="220"/>
        <end position="236"/>
    </location>
</feature>
<accession>A0A933IA13</accession>
<feature type="transmembrane region" description="Helical" evidence="5">
    <location>
        <begin position="92"/>
        <end position="111"/>
    </location>
</feature>
<keyword evidence="2 5" id="KW-0812">Transmembrane</keyword>
<gene>
    <name evidence="7" type="ORF">HY768_09045</name>
</gene>
<evidence type="ECO:0000256" key="3">
    <source>
        <dbReference type="ARBA" id="ARBA00022989"/>
    </source>
</evidence>
<comment type="subcellular location">
    <subcellularLocation>
        <location evidence="1">Membrane</location>
        <topology evidence="1">Multi-pass membrane protein</topology>
    </subcellularLocation>
</comment>
<evidence type="ECO:0000256" key="1">
    <source>
        <dbReference type="ARBA" id="ARBA00004141"/>
    </source>
</evidence>
<feature type="transmembrane region" description="Helical" evidence="5">
    <location>
        <begin position="376"/>
        <end position="395"/>
    </location>
</feature>
<proteinExistence type="predicted"/>
<dbReference type="GO" id="GO:0016020">
    <property type="term" value="C:membrane"/>
    <property type="evidence" value="ECO:0007669"/>
    <property type="project" value="UniProtKB-SubCell"/>
</dbReference>
<dbReference type="GO" id="GO:0016874">
    <property type="term" value="F:ligase activity"/>
    <property type="evidence" value="ECO:0007669"/>
    <property type="project" value="UniProtKB-KW"/>
</dbReference>
<evidence type="ECO:0000256" key="2">
    <source>
        <dbReference type="ARBA" id="ARBA00022692"/>
    </source>
</evidence>
<protein>
    <submittedName>
        <fullName evidence="7">O-antigen ligase family protein</fullName>
    </submittedName>
</protein>
<dbReference type="PANTHER" id="PTHR37422">
    <property type="entry name" value="TEICHURONIC ACID BIOSYNTHESIS PROTEIN TUAE"/>
    <property type="match status" value="1"/>
</dbReference>
<dbReference type="AlphaFoldDB" id="A0A933IA13"/>
<dbReference type="InterPro" id="IPR007016">
    <property type="entry name" value="O-antigen_ligase-rel_domated"/>
</dbReference>
<feature type="transmembrane region" description="Helical" evidence="5">
    <location>
        <begin position="149"/>
        <end position="170"/>
    </location>
</feature>
<organism evidence="7 8">
    <name type="scientific">candidate division TA06 bacterium</name>
    <dbReference type="NCBI Taxonomy" id="2250710"/>
    <lineage>
        <taxon>Bacteria</taxon>
        <taxon>Bacteria division TA06</taxon>
    </lineage>
</organism>
<dbReference type="Proteomes" id="UP000736328">
    <property type="component" value="Unassembled WGS sequence"/>
</dbReference>
<reference evidence="7" key="1">
    <citation type="submission" date="2020-07" db="EMBL/GenBank/DDBJ databases">
        <title>Huge and variable diversity of episymbiotic CPR bacteria and DPANN archaea in groundwater ecosystems.</title>
        <authorList>
            <person name="He C.Y."/>
            <person name="Keren R."/>
            <person name="Whittaker M."/>
            <person name="Farag I.F."/>
            <person name="Doudna J."/>
            <person name="Cate J.H.D."/>
            <person name="Banfield J.F."/>
        </authorList>
    </citation>
    <scope>NUCLEOTIDE SEQUENCE</scope>
    <source>
        <strain evidence="7">NC_groundwater_1520_Pr4_B-0.1um_53_5</strain>
    </source>
</reference>
<feature type="transmembrane region" description="Helical" evidence="5">
    <location>
        <begin position="182"/>
        <end position="208"/>
    </location>
</feature>
<feature type="transmembrane region" description="Helical" evidence="5">
    <location>
        <begin position="20"/>
        <end position="43"/>
    </location>
</feature>
<evidence type="ECO:0000256" key="4">
    <source>
        <dbReference type="ARBA" id="ARBA00023136"/>
    </source>
</evidence>
<sequence length="410" mass="45347">MMNKNMAANFLDQTTQLAMVGFVASLPVSIAFTQSSLFAGWVAWLLKCLVEKRWNGFKTPLDLGIGLFLASALLSTVFSLSPWESFISLKKFYLLSAVYFTGFNVKSPARLLELVKLFLGMTALTGVYGLVMFWFGYQPRLLAAQGMAMTSGGIFMMAGLLSLAWIQYQLGSPGRRQRLHSLAAAALLAASLILTRTVSSWFGFVMGFPALIRSWKRRTAVFLLAALLLAGVFYSANNYQMSFKLYSGNKATSWNMRLGFWRMGWQLIKERPVLGTGSIDLGQILKGMRTAEDEKLWQGIPMGGHLHNNFIQIAATRGFVGLAAFLFMWFSIFALAAKLMGSRSRLTGIFAGGIMAALTGFQINGLAEWNFSDSEVVTIVWVMAGLLLALHRFNIDGILKDEPKKHEAVI</sequence>
<evidence type="ECO:0000256" key="5">
    <source>
        <dbReference type="SAM" id="Phobius"/>
    </source>
</evidence>
<keyword evidence="7" id="KW-0436">Ligase</keyword>
<evidence type="ECO:0000313" key="7">
    <source>
        <dbReference type="EMBL" id="MBI4727345.1"/>
    </source>
</evidence>
<evidence type="ECO:0000313" key="8">
    <source>
        <dbReference type="Proteomes" id="UP000736328"/>
    </source>
</evidence>
<dbReference type="EMBL" id="JACQXR010000118">
    <property type="protein sequence ID" value="MBI4727345.1"/>
    <property type="molecule type" value="Genomic_DNA"/>
</dbReference>
<keyword evidence="3 5" id="KW-1133">Transmembrane helix</keyword>
<evidence type="ECO:0000259" key="6">
    <source>
        <dbReference type="Pfam" id="PF04932"/>
    </source>
</evidence>
<dbReference type="InterPro" id="IPR051533">
    <property type="entry name" value="WaaL-like"/>
</dbReference>
<feature type="transmembrane region" description="Helical" evidence="5">
    <location>
        <begin position="310"/>
        <end position="334"/>
    </location>
</feature>
<dbReference type="PANTHER" id="PTHR37422:SF13">
    <property type="entry name" value="LIPOPOLYSACCHARIDE BIOSYNTHESIS PROTEIN PA4999-RELATED"/>
    <property type="match status" value="1"/>
</dbReference>
<feature type="domain" description="O-antigen ligase-related" evidence="6">
    <location>
        <begin position="183"/>
        <end position="326"/>
    </location>
</feature>
<feature type="transmembrane region" description="Helical" evidence="5">
    <location>
        <begin position="117"/>
        <end position="137"/>
    </location>
</feature>
<dbReference type="Pfam" id="PF04932">
    <property type="entry name" value="Wzy_C"/>
    <property type="match status" value="1"/>
</dbReference>